<organism evidence="1 2">
    <name type="scientific">Campylobacter concisus</name>
    <dbReference type="NCBI Taxonomy" id="199"/>
    <lineage>
        <taxon>Bacteria</taxon>
        <taxon>Pseudomonadati</taxon>
        <taxon>Campylobacterota</taxon>
        <taxon>Epsilonproteobacteria</taxon>
        <taxon>Campylobacterales</taxon>
        <taxon>Campylobacteraceae</taxon>
        <taxon>Campylobacter</taxon>
    </lineage>
</organism>
<dbReference type="AlphaFoldDB" id="A0A7S9SCD8"/>
<evidence type="ECO:0000313" key="2">
    <source>
        <dbReference type="Proteomes" id="UP000594535"/>
    </source>
</evidence>
<name>A0A7S9SCD8_9BACT</name>
<gene>
    <name evidence="1" type="ORF">G5B96_09470</name>
</gene>
<evidence type="ECO:0000313" key="1">
    <source>
        <dbReference type="EMBL" id="QPI07534.1"/>
    </source>
</evidence>
<sequence length="1272" mass="145999">MQNNEINITYSCEETLKKIKEYMADAKSVTLYTSSLNSLTSYSNGIANEIISNLIFSKKRDKKDVLIVSDFYIDKESFTDSKLNRIREFEYRDIPVKIVHKKSAVDKFFANLKEKISPIKSKARYEAELEAAQDEHERNLLKSMGETKTEAISFYDMFEVIVSNYDDTKDIVKECLNTLKNDLLSDASSLISSEGLDGAKFEKSIEECFRELDKNLSELNKESGEFLLKQIFLFILSIVDLSDPKAALKKANGCFLFYELSKLTYKMVEHQSNRSLYGVTLPILSFFTSRFASIINTLNINSSCNVLVFKQDKSSNSGFFIDFTHLNLDYIYFRDDNNLNEVNCNADEGYSVFGHLDDLSVFDHTKDVCSYDIVNKNLGFGSSDDTLFKRLKDQIKGLNANLNFICASNFNSVKLANLISDKSNKNGKSTNDEMNSKDFSNLNKNYVVLSNSPFRSSAGLREEVISKCLDQVIEDELNRPNKSNLVKQKFTDIKTLSPIKDYSQYSININKENNRSTLVLNLSPFARIDKKYIDNIEQKREEFKEIAYQDDTNYLDNYTKYEELFKTNFSHVNAYAKQPNDMEKIKKSEEEYMKKVTLSFKAVFDKVNENALNRREAEAYNNSSISSQIIDDIKNGSSTADEYQSQMQRIIQTLPKRYSFIEALSLGVAYFIMTKSYSKKMIKKSIKDGDEYIVIEDDEIKALHSNSIIRVFDRDLKLFFYKDSVKNSGLKSGEYLCIEEMSKYMDGVNNKDVVSIEELLAENEVGKNADIKDPLQKDLMKLLIEQADKIDDNYKKDEATIKEAIAAKNKNTLKEAINLKDIAYSNDRDINKEVTSLLVKTTIEEVFPLAKFVGEDDISKIYESLGSYIFNKEAKALRETFLDELGVLNLVKSLLGARKTKEIDRYILLITSLKTTSVVLQHSKLNLIIQASNAFRLQMAMEYYKLSITYTEITTYTFMRYTHRFSYTDFQEIKRLIKDYAGSLGKSIGASMVSGALELWKTSYEKLEENYNEIMHTRYTYKFNEAYALNNISYKPMSIKEAYDKNSTNTYCYYPVMIYQNYISLNLNRLFLGANISSGGLDYNSFIYYDIDHKKNRLSFNLASKLALNNLSAYLCLDELRGAGNEIDANYFKYARSRYTESDVEIRELNLDVKEEKEIYNNYKDGALPNKASGKPKYPIDAYQEAANIIYMLRLGIFNTNYDNTHRNLSRDLVEALDTIGNNNIKGIYVGCKEFGSSDRKDKSTQTTSSIPPRLVGRLATTIVMEDGLYIG</sequence>
<dbReference type="RefSeq" id="WP_196088727.1">
    <property type="nucleotide sequence ID" value="NZ_CP049232.1"/>
</dbReference>
<accession>A0A7S9SCD8</accession>
<proteinExistence type="predicted"/>
<reference evidence="1 2" key="1">
    <citation type="journal article" date="2020" name="Microb. Genom.">
        <title>Analysis of complete Campylobacter concisus genomes identifies genomospecies features, secretion systems and novel plasmids and their association with severe ulcerative colitis.</title>
        <authorList>
            <person name="Liu F."/>
            <person name="Chen S."/>
            <person name="Luu L.D.W."/>
            <person name="Lee S.A."/>
            <person name="Tay A.C.Y."/>
            <person name="Wu R."/>
            <person name="Riordan S.M."/>
            <person name="Lan R."/>
            <person name="Liu L."/>
            <person name="Zhang L."/>
        </authorList>
    </citation>
    <scope>NUCLEOTIDE SEQUENCE [LARGE SCALE GENOMIC DNA]</scope>
    <source>
        <strain evidence="1 2">H9O-S2</strain>
    </source>
</reference>
<protein>
    <submittedName>
        <fullName evidence="1">Uncharacterized protein</fullName>
    </submittedName>
</protein>
<dbReference type="EMBL" id="CP049232">
    <property type="protein sequence ID" value="QPI07534.1"/>
    <property type="molecule type" value="Genomic_DNA"/>
</dbReference>
<dbReference type="Proteomes" id="UP000594535">
    <property type="component" value="Chromosome"/>
</dbReference>